<dbReference type="Pfam" id="PF00583">
    <property type="entry name" value="Acetyltransf_1"/>
    <property type="match status" value="1"/>
</dbReference>
<reference evidence="2" key="1">
    <citation type="journal article" date="2020" name="Stud. Mycol.">
        <title>101 Dothideomycetes genomes: a test case for predicting lifestyles and emergence of pathogens.</title>
        <authorList>
            <person name="Haridas S."/>
            <person name="Albert R."/>
            <person name="Binder M."/>
            <person name="Bloem J."/>
            <person name="Labutti K."/>
            <person name="Salamov A."/>
            <person name="Andreopoulos B."/>
            <person name="Baker S."/>
            <person name="Barry K."/>
            <person name="Bills G."/>
            <person name="Bluhm B."/>
            <person name="Cannon C."/>
            <person name="Castanera R."/>
            <person name="Culley D."/>
            <person name="Daum C."/>
            <person name="Ezra D."/>
            <person name="Gonzalez J."/>
            <person name="Henrissat B."/>
            <person name="Kuo A."/>
            <person name="Liang C."/>
            <person name="Lipzen A."/>
            <person name="Lutzoni F."/>
            <person name="Magnuson J."/>
            <person name="Mondo S."/>
            <person name="Nolan M."/>
            <person name="Ohm R."/>
            <person name="Pangilinan J."/>
            <person name="Park H.-J."/>
            <person name="Ramirez L."/>
            <person name="Alfaro M."/>
            <person name="Sun H."/>
            <person name="Tritt A."/>
            <person name="Yoshinaga Y."/>
            <person name="Zwiers L.-H."/>
            <person name="Turgeon B."/>
            <person name="Goodwin S."/>
            <person name="Spatafora J."/>
            <person name="Crous P."/>
            <person name="Grigoriev I."/>
        </authorList>
    </citation>
    <scope>NUCLEOTIDE SEQUENCE</scope>
    <source>
        <strain evidence="2">CBS 110217</strain>
    </source>
</reference>
<evidence type="ECO:0000313" key="2">
    <source>
        <dbReference type="EMBL" id="KAF2023953.1"/>
    </source>
</evidence>
<dbReference type="PANTHER" id="PTHR42791">
    <property type="entry name" value="GNAT FAMILY ACETYLTRANSFERASE"/>
    <property type="match status" value="1"/>
</dbReference>
<dbReference type="PANTHER" id="PTHR42791:SF17">
    <property type="entry name" value="ACETYLTRANSFERASE, GNAT FAMILY FAMILY (AFU_ORTHOLOGUE AFUA_8G05690)"/>
    <property type="match status" value="1"/>
</dbReference>
<dbReference type="Gene3D" id="3.40.630.30">
    <property type="match status" value="1"/>
</dbReference>
<gene>
    <name evidence="2" type="ORF">EK21DRAFT_118285</name>
</gene>
<proteinExistence type="predicted"/>
<dbReference type="PROSITE" id="PS51186">
    <property type="entry name" value="GNAT"/>
    <property type="match status" value="1"/>
</dbReference>
<dbReference type="GO" id="GO:0016747">
    <property type="term" value="F:acyltransferase activity, transferring groups other than amino-acyl groups"/>
    <property type="evidence" value="ECO:0007669"/>
    <property type="project" value="InterPro"/>
</dbReference>
<feature type="domain" description="N-acetyltransferase" evidence="1">
    <location>
        <begin position="28"/>
        <end position="208"/>
    </location>
</feature>
<dbReference type="OrthoDB" id="2115692at2759"/>
<name>A0A9P4GW02_9PLEO</name>
<comment type="caution">
    <text evidence="2">The sequence shown here is derived from an EMBL/GenBank/DDBJ whole genome shotgun (WGS) entry which is preliminary data.</text>
</comment>
<keyword evidence="3" id="KW-1185">Reference proteome</keyword>
<dbReference type="InterPro" id="IPR052523">
    <property type="entry name" value="Trichothecene_AcTrans"/>
</dbReference>
<organism evidence="2 3">
    <name type="scientific">Setomelanomma holmii</name>
    <dbReference type="NCBI Taxonomy" id="210430"/>
    <lineage>
        <taxon>Eukaryota</taxon>
        <taxon>Fungi</taxon>
        <taxon>Dikarya</taxon>
        <taxon>Ascomycota</taxon>
        <taxon>Pezizomycotina</taxon>
        <taxon>Dothideomycetes</taxon>
        <taxon>Pleosporomycetidae</taxon>
        <taxon>Pleosporales</taxon>
        <taxon>Pleosporineae</taxon>
        <taxon>Phaeosphaeriaceae</taxon>
        <taxon>Setomelanomma</taxon>
    </lineage>
</organism>
<dbReference type="Proteomes" id="UP000799777">
    <property type="component" value="Unassembled WGS sequence"/>
</dbReference>
<dbReference type="SUPFAM" id="SSF55729">
    <property type="entry name" value="Acyl-CoA N-acyltransferases (Nat)"/>
    <property type="match status" value="1"/>
</dbReference>
<dbReference type="EMBL" id="ML978316">
    <property type="protein sequence ID" value="KAF2023953.1"/>
    <property type="molecule type" value="Genomic_DNA"/>
</dbReference>
<dbReference type="CDD" id="cd04301">
    <property type="entry name" value="NAT_SF"/>
    <property type="match status" value="1"/>
</dbReference>
<dbReference type="AlphaFoldDB" id="A0A9P4GW02"/>
<sequence length="232" mass="26316">MGFVVLPALVADISAVYDVYFAAFKDNAVTRALFPNTSTNDMANAGSEFRKAHTAHVSQYWAKDSTQYTLKCVDCETGEIVGMALWDIYLTPSQWRRPELSWLEGGDRERAEALISPLWDAREKFWLDKRYLYCHVMAVHPSNQRKGIGEMLLNYGIGVAQQTELPIYIESSREGKRLYEKVGCQRLKRPAVSQKILTNGKINGKKDDNEAMLFVWFPKGKEDALAKGIELV</sequence>
<evidence type="ECO:0000259" key="1">
    <source>
        <dbReference type="PROSITE" id="PS51186"/>
    </source>
</evidence>
<dbReference type="InterPro" id="IPR016181">
    <property type="entry name" value="Acyl_CoA_acyltransferase"/>
</dbReference>
<dbReference type="InterPro" id="IPR000182">
    <property type="entry name" value="GNAT_dom"/>
</dbReference>
<protein>
    <recommendedName>
        <fullName evidence="1">N-acetyltransferase domain-containing protein</fullName>
    </recommendedName>
</protein>
<accession>A0A9P4GW02</accession>
<evidence type="ECO:0000313" key="3">
    <source>
        <dbReference type="Proteomes" id="UP000799777"/>
    </source>
</evidence>